<comment type="subunit">
    <text evidence="4">Interacts with the GAP domain of NF1. Interacts (via TPR repeats) with HSP90AA1 and HSPA8.</text>
</comment>
<keyword evidence="3" id="KW-0802">TPR repeat</keyword>
<evidence type="ECO:0000256" key="2">
    <source>
        <dbReference type="ARBA" id="ARBA00022737"/>
    </source>
</evidence>
<dbReference type="KEGG" id="bdr:105227059"/>
<gene>
    <name evidence="7" type="primary">TTC1</name>
</gene>
<dbReference type="SMART" id="SM00028">
    <property type="entry name" value="TPR"/>
    <property type="match status" value="3"/>
</dbReference>
<dbReference type="OrthoDB" id="1872379at2759"/>
<dbReference type="CTD" id="7265"/>
<feature type="compositionally biased region" description="Basic and acidic residues" evidence="6">
    <location>
        <begin position="75"/>
        <end position="85"/>
    </location>
</feature>
<organism evidence="7">
    <name type="scientific">Bactrocera dorsalis</name>
    <name type="common">Oriental fruit fly</name>
    <name type="synonym">Dacus dorsalis</name>
    <dbReference type="NCBI Taxonomy" id="27457"/>
    <lineage>
        <taxon>Eukaryota</taxon>
        <taxon>Metazoa</taxon>
        <taxon>Ecdysozoa</taxon>
        <taxon>Arthropoda</taxon>
        <taxon>Hexapoda</taxon>
        <taxon>Insecta</taxon>
        <taxon>Pterygota</taxon>
        <taxon>Neoptera</taxon>
        <taxon>Endopterygota</taxon>
        <taxon>Diptera</taxon>
        <taxon>Brachycera</taxon>
        <taxon>Muscomorpha</taxon>
        <taxon>Tephritoidea</taxon>
        <taxon>Tephritidae</taxon>
        <taxon>Bactrocera</taxon>
        <taxon>Bactrocera</taxon>
    </lineage>
</organism>
<feature type="compositionally biased region" description="Basic and acidic residues" evidence="6">
    <location>
        <begin position="59"/>
        <end position="68"/>
    </location>
</feature>
<keyword evidence="1" id="KW-0597">Phosphoprotein</keyword>
<evidence type="ECO:0000256" key="6">
    <source>
        <dbReference type="SAM" id="MobiDB-lite"/>
    </source>
</evidence>
<name>A0A034WVN8_BACDO</name>
<evidence type="ECO:0000256" key="3">
    <source>
        <dbReference type="ARBA" id="ARBA00022803"/>
    </source>
</evidence>
<feature type="region of interest" description="Disordered" evidence="6">
    <location>
        <begin position="104"/>
        <end position="123"/>
    </location>
</feature>
<dbReference type="GeneID" id="105227059"/>
<dbReference type="AlphaFoldDB" id="A0A034WVN8"/>
<keyword evidence="2" id="KW-0677">Repeat</keyword>
<evidence type="ECO:0000256" key="1">
    <source>
        <dbReference type="ARBA" id="ARBA00022553"/>
    </source>
</evidence>
<dbReference type="SUPFAM" id="SSF48452">
    <property type="entry name" value="TPR-like"/>
    <property type="match status" value="1"/>
</dbReference>
<protein>
    <recommendedName>
        <fullName evidence="5">Tetratricopeptide repeat protein 1</fullName>
    </recommendedName>
</protein>
<dbReference type="EMBL" id="GAKP01000692">
    <property type="protein sequence ID" value="JAC58260.1"/>
    <property type="molecule type" value="Transcribed_RNA"/>
</dbReference>
<feature type="region of interest" description="Disordered" evidence="6">
    <location>
        <begin position="59"/>
        <end position="85"/>
    </location>
</feature>
<dbReference type="Pfam" id="PF13181">
    <property type="entry name" value="TPR_8"/>
    <property type="match status" value="1"/>
</dbReference>
<dbReference type="InterPro" id="IPR011990">
    <property type="entry name" value="TPR-like_helical_dom_sf"/>
</dbReference>
<evidence type="ECO:0000256" key="5">
    <source>
        <dbReference type="ARBA" id="ARBA00067165"/>
    </source>
</evidence>
<reference evidence="7" key="1">
    <citation type="journal article" date="2014" name="BMC Genomics">
        <title>Characterizing the developmental transcriptome of the oriental fruit fly, Bactrocera dorsalis (Diptera: Tephritidae) through comparative genomic analysis with Drosophila melanogaster utilizing modENCODE datasets.</title>
        <authorList>
            <person name="Geib S.M."/>
            <person name="Calla B."/>
            <person name="Hall B."/>
            <person name="Hou S."/>
            <person name="Manoukis N.C."/>
        </authorList>
    </citation>
    <scope>NUCLEOTIDE SEQUENCE</scope>
    <source>
        <strain evidence="7">Punador</strain>
    </source>
</reference>
<dbReference type="FunFam" id="1.25.40.10:FF:000367">
    <property type="entry name" value="Tetratricopeptide repeat domain 1"/>
    <property type="match status" value="1"/>
</dbReference>
<dbReference type="PANTHER" id="PTHR46014">
    <property type="entry name" value="TETRATRICOPEPTIDE REPEAT PROTEIN 1"/>
    <property type="match status" value="1"/>
</dbReference>
<dbReference type="Gene3D" id="1.25.40.10">
    <property type="entry name" value="Tetratricopeptide repeat domain"/>
    <property type="match status" value="1"/>
</dbReference>
<proteinExistence type="predicted"/>
<accession>A0A034WVN8</accession>
<evidence type="ECO:0000313" key="7">
    <source>
        <dbReference type="EMBL" id="JAC58260.1"/>
    </source>
</evidence>
<dbReference type="InterPro" id="IPR019734">
    <property type="entry name" value="TPR_rpt"/>
</dbReference>
<dbReference type="RefSeq" id="XP_011204525.2">
    <property type="nucleotide sequence ID" value="XM_011206223.4"/>
</dbReference>
<dbReference type="PANTHER" id="PTHR46014:SF1">
    <property type="entry name" value="TETRATRICOPEPTIDE REPEAT PROTEIN 1"/>
    <property type="match status" value="1"/>
</dbReference>
<evidence type="ECO:0000256" key="4">
    <source>
        <dbReference type="ARBA" id="ARBA00063969"/>
    </source>
</evidence>
<feature type="region of interest" description="Disordered" evidence="6">
    <location>
        <begin position="275"/>
        <end position="295"/>
    </location>
</feature>
<dbReference type="InterPro" id="IPR052769">
    <property type="entry name" value="TPR_domain_protein"/>
</dbReference>
<sequence length="295" mass="33869">MSGFTDAKDSDDEFHDALTEVPGVKEANMCSEIVANEVSNTKCNSSHLKTNEEIIEEITRQQEDLKLPDDDEENNDGKAQKSEKIDTDEVSIMFRDDIDIEELQNREKTMSSEELQQNKEESDRMKLEANELFKTGEALKAVEIYTNALQICPTTYTKERAILYGNRAAAKINLDSKKSALDDCTKAIELWPDYVRALMRRAKLCENEDRLEDALADYKRVCELEPSQREAREAVTRLPEQINERNERLKTEMLSKLKDLGNMFLKPFGLSTENFQMQQDPSTGSYSVNFQQNPR</sequence>